<keyword evidence="3" id="KW-0804">Transcription</keyword>
<evidence type="ECO:0000256" key="1">
    <source>
        <dbReference type="ARBA" id="ARBA00023015"/>
    </source>
</evidence>
<dbReference type="Gene3D" id="1.10.357.10">
    <property type="entry name" value="Tetracycline Repressor, domain 2"/>
    <property type="match status" value="1"/>
</dbReference>
<dbReference type="InterPro" id="IPR050109">
    <property type="entry name" value="HTH-type_TetR-like_transc_reg"/>
</dbReference>
<dbReference type="Pfam" id="PF00440">
    <property type="entry name" value="TetR_N"/>
    <property type="match status" value="1"/>
</dbReference>
<feature type="domain" description="HTH tetR-type" evidence="5">
    <location>
        <begin position="61"/>
        <end position="121"/>
    </location>
</feature>
<keyword evidence="1" id="KW-0805">Transcription regulation</keyword>
<dbReference type="OrthoDB" id="4823039at2"/>
<evidence type="ECO:0000313" key="7">
    <source>
        <dbReference type="Proteomes" id="UP000308705"/>
    </source>
</evidence>
<name>A0A4U3LPV0_9ACTN</name>
<keyword evidence="2 4" id="KW-0238">DNA-binding</keyword>
<evidence type="ECO:0000256" key="3">
    <source>
        <dbReference type="ARBA" id="ARBA00023163"/>
    </source>
</evidence>
<dbReference type="PRINTS" id="PR00455">
    <property type="entry name" value="HTHTETR"/>
</dbReference>
<comment type="caution">
    <text evidence="6">The sequence shown here is derived from an EMBL/GenBank/DDBJ whole genome shotgun (WGS) entry which is preliminary data.</text>
</comment>
<accession>A0A4U3LPV0</accession>
<gene>
    <name evidence="6" type="ORF">FDA94_37830</name>
</gene>
<evidence type="ECO:0000256" key="4">
    <source>
        <dbReference type="PROSITE-ProRule" id="PRU00335"/>
    </source>
</evidence>
<organism evidence="6 7">
    <name type="scientific">Herbidospora galbida</name>
    <dbReference type="NCBI Taxonomy" id="2575442"/>
    <lineage>
        <taxon>Bacteria</taxon>
        <taxon>Bacillati</taxon>
        <taxon>Actinomycetota</taxon>
        <taxon>Actinomycetes</taxon>
        <taxon>Streptosporangiales</taxon>
        <taxon>Streptosporangiaceae</taxon>
        <taxon>Herbidospora</taxon>
    </lineage>
</organism>
<dbReference type="EMBL" id="SZQA01000075">
    <property type="protein sequence ID" value="TKK77309.1"/>
    <property type="molecule type" value="Genomic_DNA"/>
</dbReference>
<dbReference type="PANTHER" id="PTHR30055:SF234">
    <property type="entry name" value="HTH-TYPE TRANSCRIPTIONAL REGULATOR BETI"/>
    <property type="match status" value="1"/>
</dbReference>
<dbReference type="PROSITE" id="PS50977">
    <property type="entry name" value="HTH_TETR_2"/>
    <property type="match status" value="1"/>
</dbReference>
<sequence>MPSAGTGSPSSAEITAATVIATSRHLTGGTTSDVTSELSSIVCRIMGEVKAGRQNRQGKAAQTRARMIDAAYRLFTQRGYPATTMADIAVEAGVAVQTLYFTFRTKAELLQNVYERAVIGDADGPPEQQPWYAAMVATPDLDEALRVLVDAVADVLARTAPLDDYVKTASHDPEPARIRAHNERLRRESWSQFVELLAAKAPLRPGLPRRQATDILLMLMGPASYQTLVGEYGWTSGQWRDWCRQAVLAMIFSETR</sequence>
<dbReference type="SUPFAM" id="SSF46689">
    <property type="entry name" value="Homeodomain-like"/>
    <property type="match status" value="1"/>
</dbReference>
<dbReference type="GO" id="GO:0003700">
    <property type="term" value="F:DNA-binding transcription factor activity"/>
    <property type="evidence" value="ECO:0007669"/>
    <property type="project" value="TreeGrafter"/>
</dbReference>
<dbReference type="InterPro" id="IPR009057">
    <property type="entry name" value="Homeodomain-like_sf"/>
</dbReference>
<evidence type="ECO:0000259" key="5">
    <source>
        <dbReference type="PROSITE" id="PS50977"/>
    </source>
</evidence>
<dbReference type="GO" id="GO:0000976">
    <property type="term" value="F:transcription cis-regulatory region binding"/>
    <property type="evidence" value="ECO:0007669"/>
    <property type="project" value="TreeGrafter"/>
</dbReference>
<dbReference type="AlphaFoldDB" id="A0A4U3LPV0"/>
<dbReference type="InterPro" id="IPR001647">
    <property type="entry name" value="HTH_TetR"/>
</dbReference>
<dbReference type="PANTHER" id="PTHR30055">
    <property type="entry name" value="HTH-TYPE TRANSCRIPTIONAL REGULATOR RUTR"/>
    <property type="match status" value="1"/>
</dbReference>
<dbReference type="Proteomes" id="UP000308705">
    <property type="component" value="Unassembled WGS sequence"/>
</dbReference>
<evidence type="ECO:0000256" key="2">
    <source>
        <dbReference type="ARBA" id="ARBA00023125"/>
    </source>
</evidence>
<evidence type="ECO:0000313" key="6">
    <source>
        <dbReference type="EMBL" id="TKK77309.1"/>
    </source>
</evidence>
<proteinExistence type="predicted"/>
<keyword evidence="7" id="KW-1185">Reference proteome</keyword>
<reference evidence="6 7" key="1">
    <citation type="submission" date="2019-04" db="EMBL/GenBank/DDBJ databases">
        <title>Herbidospora sp. NEAU-GS14.nov., a novel actinomycete isolated from soil.</title>
        <authorList>
            <person name="Han L."/>
        </authorList>
    </citation>
    <scope>NUCLEOTIDE SEQUENCE [LARGE SCALE GENOMIC DNA]</scope>
    <source>
        <strain evidence="6 7">NEAU-GS14</strain>
    </source>
</reference>
<feature type="DNA-binding region" description="H-T-H motif" evidence="4">
    <location>
        <begin position="84"/>
        <end position="103"/>
    </location>
</feature>
<protein>
    <submittedName>
        <fullName evidence="6">TetR/AcrR family transcriptional regulator</fullName>
    </submittedName>
</protein>